<dbReference type="SMART" id="SM00448">
    <property type="entry name" value="REC"/>
    <property type="match status" value="1"/>
</dbReference>
<dbReference type="InterPro" id="IPR001789">
    <property type="entry name" value="Sig_transdc_resp-reg_receiver"/>
</dbReference>
<comment type="caution">
    <text evidence="8">The sequence shown here is derived from an EMBL/GenBank/DDBJ whole genome shotgun (WGS) entry which is preliminary data.</text>
</comment>
<keyword evidence="1 6" id="KW-0597">Phosphoprotein</keyword>
<dbReference type="PANTHER" id="PTHR48111">
    <property type="entry name" value="REGULATOR OF RPOS"/>
    <property type="match status" value="1"/>
</dbReference>
<dbReference type="RefSeq" id="WP_210810715.1">
    <property type="nucleotide sequence ID" value="NZ_JAGQDG010000007.1"/>
</dbReference>
<organism evidence="8 9">
    <name type="scientific">Ideonella paludis</name>
    <dbReference type="NCBI Taxonomy" id="1233411"/>
    <lineage>
        <taxon>Bacteria</taxon>
        <taxon>Pseudomonadati</taxon>
        <taxon>Pseudomonadota</taxon>
        <taxon>Betaproteobacteria</taxon>
        <taxon>Burkholderiales</taxon>
        <taxon>Sphaerotilaceae</taxon>
        <taxon>Ideonella</taxon>
    </lineage>
</organism>
<keyword evidence="4" id="KW-0238">DNA-binding</keyword>
<evidence type="ECO:0000259" key="7">
    <source>
        <dbReference type="PROSITE" id="PS50110"/>
    </source>
</evidence>
<dbReference type="SUPFAM" id="SSF52172">
    <property type="entry name" value="CheY-like"/>
    <property type="match status" value="1"/>
</dbReference>
<reference evidence="8 9" key="1">
    <citation type="submission" date="2021-04" db="EMBL/GenBank/DDBJ databases">
        <title>The genome sequence of type strain Ideonella paludis KCTC 32238.</title>
        <authorList>
            <person name="Liu Y."/>
        </authorList>
    </citation>
    <scope>NUCLEOTIDE SEQUENCE [LARGE SCALE GENOMIC DNA]</scope>
    <source>
        <strain evidence="8 9">KCTC 32238</strain>
    </source>
</reference>
<gene>
    <name evidence="8" type="ORF">KAK11_18085</name>
</gene>
<keyword evidence="9" id="KW-1185">Reference proteome</keyword>
<evidence type="ECO:0000256" key="5">
    <source>
        <dbReference type="ARBA" id="ARBA00023163"/>
    </source>
</evidence>
<keyword evidence="3" id="KW-0805">Transcription regulation</keyword>
<name>A0ABS5E1E9_9BURK</name>
<feature type="modified residue" description="4-aspartylphosphate" evidence="6">
    <location>
        <position position="54"/>
    </location>
</feature>
<dbReference type="PANTHER" id="PTHR48111:SF1">
    <property type="entry name" value="TWO-COMPONENT RESPONSE REGULATOR ORR33"/>
    <property type="match status" value="1"/>
</dbReference>
<feature type="domain" description="Response regulatory" evidence="7">
    <location>
        <begin position="6"/>
        <end position="118"/>
    </location>
</feature>
<evidence type="ECO:0000313" key="9">
    <source>
        <dbReference type="Proteomes" id="UP000672097"/>
    </source>
</evidence>
<dbReference type="EMBL" id="JAGQDG010000007">
    <property type="protein sequence ID" value="MBQ0937240.1"/>
    <property type="molecule type" value="Genomic_DNA"/>
</dbReference>
<keyword evidence="5" id="KW-0804">Transcription</keyword>
<evidence type="ECO:0000256" key="6">
    <source>
        <dbReference type="PROSITE-ProRule" id="PRU00169"/>
    </source>
</evidence>
<dbReference type="InterPro" id="IPR011006">
    <property type="entry name" value="CheY-like_superfamily"/>
</dbReference>
<protein>
    <submittedName>
        <fullName evidence="8">Response regulator</fullName>
    </submittedName>
</protein>
<dbReference type="InterPro" id="IPR039420">
    <property type="entry name" value="WalR-like"/>
</dbReference>
<dbReference type="Gene3D" id="3.40.50.2300">
    <property type="match status" value="1"/>
</dbReference>
<evidence type="ECO:0000256" key="3">
    <source>
        <dbReference type="ARBA" id="ARBA00023015"/>
    </source>
</evidence>
<accession>A0ABS5E1E9</accession>
<dbReference type="Proteomes" id="UP000672097">
    <property type="component" value="Unassembled WGS sequence"/>
</dbReference>
<dbReference type="PROSITE" id="PS50110">
    <property type="entry name" value="RESPONSE_REGULATORY"/>
    <property type="match status" value="1"/>
</dbReference>
<evidence type="ECO:0000313" key="8">
    <source>
        <dbReference type="EMBL" id="MBQ0937240.1"/>
    </source>
</evidence>
<proteinExistence type="predicted"/>
<evidence type="ECO:0000256" key="4">
    <source>
        <dbReference type="ARBA" id="ARBA00023125"/>
    </source>
</evidence>
<evidence type="ECO:0000256" key="1">
    <source>
        <dbReference type="ARBA" id="ARBA00022553"/>
    </source>
</evidence>
<evidence type="ECO:0000256" key="2">
    <source>
        <dbReference type="ARBA" id="ARBA00023012"/>
    </source>
</evidence>
<keyword evidence="2" id="KW-0902">Two-component regulatory system</keyword>
<sequence length="379" mass="42309">MENRSRILLVDDDELTLHMLTATLEQDYEVLHATDGERALQQMSTQAVDLVLLDVEMPGIDGYEVCRRLKETADVPVIFHSAHTSIEERLQGYRVGGDDYLAKPFDPAELNAKIVRLLQLHASRRELSGQLDEAMNAVLSTADMMGEAGVVLEFQREANQCKSHTELAQAILAALARWSWDGCVRVTGRRQVLSLNARGECTALEATLLDHLQTQTRGIHALGPHTGFVYGEVLVFVRNLAMNRPEGSMERAESERMGRAIDNIALLVEGALSLVTALDAGSTARDLDEIRKLVTMTRDALADIQARSHSQRMEVQQLAQRLHEQVETSFLHLGLTATQEDQVSSIIREHGEDVLKALDRGRELQDFLQRIVQKLGQYV</sequence>
<dbReference type="Pfam" id="PF00072">
    <property type="entry name" value="Response_reg"/>
    <property type="match status" value="1"/>
</dbReference>